<keyword evidence="2" id="KW-1185">Reference proteome</keyword>
<dbReference type="EMBL" id="BQNB010017664">
    <property type="protein sequence ID" value="GJT65829.1"/>
    <property type="molecule type" value="Genomic_DNA"/>
</dbReference>
<sequence>ECKAVYKGRQIETFDIDAVQEVSSMTNNDTVKEDDCPSRALPCQLPPKELILRSFALPCRIGSLNFYAIADLGTCVNIMPSSVFEYLKLTNLRKIDMLIGMANMIQQAPLGTVENDLVKIDKFVFPCDFVVIDMPGILGQMMVLGRPFLATIHAQIDVFNGEIHLELVRIGQEEEFFNDLELGDDLFSYESPACLRFEQNTRIYMNSNIETIDSPSNMLETSKGRANRLPDNERVASRWHVGKPVRVFYDYGSGKYCGIWPTCNPDLSFCSGYEAVYGKGEHGMLKQWVCFCDHEKCNVKGSCMEFADFLHVRYGNQKIDDTTRERIYYEWIAQNYEFDNDMTPSITTASHKYPDNIHYSTPPLLRNSLHNEWHTKNHTTYNIGSTSDLSIPITPRGRLAKKFANLYSRRFDEYRRVFNNEVEQLSNEYILRIEKKGYVLDDVWEMCEQNHRGTTYAWHGEGHEEEELWKSGIEKTEYEPPMVNVETFKVKRMIRDELGAGWSAQGPTFYSKRVEFKVISTHNHVVKMLPQVCLVILGEKRLLRMRLTGIHPIPPSFEV</sequence>
<comment type="caution">
    <text evidence="1">The sequence shown here is derived from an EMBL/GenBank/DDBJ whole genome shotgun (WGS) entry which is preliminary data.</text>
</comment>
<reference evidence="1" key="1">
    <citation type="journal article" date="2022" name="Int. J. Mol. Sci.">
        <title>Draft Genome of Tanacetum Coccineum: Genomic Comparison of Closely Related Tanacetum-Family Plants.</title>
        <authorList>
            <person name="Yamashiro T."/>
            <person name="Shiraishi A."/>
            <person name="Nakayama K."/>
            <person name="Satake H."/>
        </authorList>
    </citation>
    <scope>NUCLEOTIDE SEQUENCE</scope>
</reference>
<gene>
    <name evidence="1" type="ORF">Tco_1017309</name>
</gene>
<dbReference type="PANTHER" id="PTHR33067:SF35">
    <property type="entry name" value="ASPARTIC PEPTIDASE DDI1-TYPE DOMAIN-CONTAINING PROTEIN"/>
    <property type="match status" value="1"/>
</dbReference>
<evidence type="ECO:0000313" key="2">
    <source>
        <dbReference type="Proteomes" id="UP001151760"/>
    </source>
</evidence>
<dbReference type="Gene3D" id="2.40.70.10">
    <property type="entry name" value="Acid Proteases"/>
    <property type="match status" value="1"/>
</dbReference>
<reference evidence="1" key="2">
    <citation type="submission" date="2022-01" db="EMBL/GenBank/DDBJ databases">
        <authorList>
            <person name="Yamashiro T."/>
            <person name="Shiraishi A."/>
            <person name="Satake H."/>
            <person name="Nakayama K."/>
        </authorList>
    </citation>
    <scope>NUCLEOTIDE SEQUENCE</scope>
</reference>
<proteinExistence type="predicted"/>
<name>A0ABQ5FRL6_9ASTR</name>
<dbReference type="PANTHER" id="PTHR33067">
    <property type="entry name" value="RNA-DIRECTED DNA POLYMERASE-RELATED"/>
    <property type="match status" value="1"/>
</dbReference>
<accession>A0ABQ5FRL6</accession>
<feature type="non-terminal residue" evidence="1">
    <location>
        <position position="1"/>
    </location>
</feature>
<protein>
    <submittedName>
        <fullName evidence="1">Phospholipase-like protein</fullName>
    </submittedName>
</protein>
<dbReference type="InterPro" id="IPR021109">
    <property type="entry name" value="Peptidase_aspartic_dom_sf"/>
</dbReference>
<dbReference type="CDD" id="cd00303">
    <property type="entry name" value="retropepsin_like"/>
    <property type="match status" value="1"/>
</dbReference>
<evidence type="ECO:0000313" key="1">
    <source>
        <dbReference type="EMBL" id="GJT65829.1"/>
    </source>
</evidence>
<dbReference type="Proteomes" id="UP001151760">
    <property type="component" value="Unassembled WGS sequence"/>
</dbReference>
<organism evidence="1 2">
    <name type="scientific">Tanacetum coccineum</name>
    <dbReference type="NCBI Taxonomy" id="301880"/>
    <lineage>
        <taxon>Eukaryota</taxon>
        <taxon>Viridiplantae</taxon>
        <taxon>Streptophyta</taxon>
        <taxon>Embryophyta</taxon>
        <taxon>Tracheophyta</taxon>
        <taxon>Spermatophyta</taxon>
        <taxon>Magnoliopsida</taxon>
        <taxon>eudicotyledons</taxon>
        <taxon>Gunneridae</taxon>
        <taxon>Pentapetalae</taxon>
        <taxon>asterids</taxon>
        <taxon>campanulids</taxon>
        <taxon>Asterales</taxon>
        <taxon>Asteraceae</taxon>
        <taxon>Asteroideae</taxon>
        <taxon>Anthemideae</taxon>
        <taxon>Anthemidinae</taxon>
        <taxon>Tanacetum</taxon>
    </lineage>
</organism>